<evidence type="ECO:0000256" key="7">
    <source>
        <dbReference type="ARBA" id="ARBA00023170"/>
    </source>
</evidence>
<evidence type="ECO:0000256" key="8">
    <source>
        <dbReference type="ARBA" id="ARBA00023180"/>
    </source>
</evidence>
<proteinExistence type="predicted"/>
<evidence type="ECO:0000256" key="9">
    <source>
        <dbReference type="ARBA" id="ARBA00023224"/>
    </source>
</evidence>
<feature type="transmembrane region" description="Helical" evidence="10">
    <location>
        <begin position="125"/>
        <end position="147"/>
    </location>
</feature>
<comment type="subcellular location">
    <subcellularLocation>
        <location evidence="1">Cell membrane</location>
        <topology evidence="1">Multi-pass membrane protein</topology>
    </subcellularLocation>
</comment>
<dbReference type="Pfam" id="PF00001">
    <property type="entry name" value="7tm_1"/>
    <property type="match status" value="1"/>
</dbReference>
<dbReference type="Gene3D" id="1.20.1070.10">
    <property type="entry name" value="Rhodopsin 7-helix transmembrane proteins"/>
    <property type="match status" value="1"/>
</dbReference>
<evidence type="ECO:0000313" key="13">
    <source>
        <dbReference type="Proteomes" id="UP001159405"/>
    </source>
</evidence>
<evidence type="ECO:0000256" key="1">
    <source>
        <dbReference type="ARBA" id="ARBA00004651"/>
    </source>
</evidence>
<evidence type="ECO:0000256" key="2">
    <source>
        <dbReference type="ARBA" id="ARBA00022475"/>
    </source>
</evidence>
<feature type="domain" description="G-protein coupled receptors family 1 profile" evidence="11">
    <location>
        <begin position="1"/>
        <end position="144"/>
    </location>
</feature>
<dbReference type="PANTHER" id="PTHR24246:SF27">
    <property type="entry name" value="ADENOSINE RECEPTOR, ISOFORM A"/>
    <property type="match status" value="1"/>
</dbReference>
<reference evidence="12 13" key="1">
    <citation type="submission" date="2022-05" db="EMBL/GenBank/DDBJ databases">
        <authorList>
            <consortium name="Genoscope - CEA"/>
            <person name="William W."/>
        </authorList>
    </citation>
    <scope>NUCLEOTIDE SEQUENCE [LARGE SCALE GENOMIC DNA]</scope>
</reference>
<sequence length="164" mass="19113">MAIWLLALILALPTIIRWDLYLESISWGFNLICIPITILVFSCYTAIYVLVRRQLHLYVATSGGRLLEGHYLTENSCLVQKLRIKERSVAYTTFILVLVFMVCWVPLSIVVNINSWCSTCLCQYNWHYVVCLVFLHPLLNPIAYSLCTARFRKAFRRVIRKSTF</sequence>
<evidence type="ECO:0000256" key="6">
    <source>
        <dbReference type="ARBA" id="ARBA00023136"/>
    </source>
</evidence>
<keyword evidence="8" id="KW-0325">Glycoprotein</keyword>
<keyword evidence="9" id="KW-0807">Transducer</keyword>
<evidence type="ECO:0000256" key="10">
    <source>
        <dbReference type="SAM" id="Phobius"/>
    </source>
</evidence>
<accession>A0ABN8NA13</accession>
<evidence type="ECO:0000259" key="11">
    <source>
        <dbReference type="PROSITE" id="PS50262"/>
    </source>
</evidence>
<gene>
    <name evidence="12" type="ORF">PLOB_00008099</name>
</gene>
<feature type="transmembrane region" description="Helical" evidence="10">
    <location>
        <begin position="89"/>
        <end position="113"/>
    </location>
</feature>
<dbReference type="PANTHER" id="PTHR24246">
    <property type="entry name" value="OLFACTORY RECEPTOR AND ADENOSINE RECEPTOR"/>
    <property type="match status" value="1"/>
</dbReference>
<dbReference type="PROSITE" id="PS50262">
    <property type="entry name" value="G_PROTEIN_RECEP_F1_2"/>
    <property type="match status" value="1"/>
</dbReference>
<evidence type="ECO:0000256" key="4">
    <source>
        <dbReference type="ARBA" id="ARBA00022989"/>
    </source>
</evidence>
<dbReference type="EMBL" id="CALNXK010000014">
    <property type="protein sequence ID" value="CAH3046472.1"/>
    <property type="molecule type" value="Genomic_DNA"/>
</dbReference>
<keyword evidence="5" id="KW-0297">G-protein coupled receptor</keyword>
<dbReference type="Proteomes" id="UP001159405">
    <property type="component" value="Unassembled WGS sequence"/>
</dbReference>
<keyword evidence="7" id="KW-0675">Receptor</keyword>
<keyword evidence="6 10" id="KW-0472">Membrane</keyword>
<evidence type="ECO:0000256" key="5">
    <source>
        <dbReference type="ARBA" id="ARBA00023040"/>
    </source>
</evidence>
<feature type="transmembrane region" description="Helical" evidence="10">
    <location>
        <begin position="27"/>
        <end position="51"/>
    </location>
</feature>
<dbReference type="InterPro" id="IPR000276">
    <property type="entry name" value="GPCR_Rhodpsn"/>
</dbReference>
<keyword evidence="2" id="KW-1003">Cell membrane</keyword>
<organism evidence="12 13">
    <name type="scientific">Porites lobata</name>
    <dbReference type="NCBI Taxonomy" id="104759"/>
    <lineage>
        <taxon>Eukaryota</taxon>
        <taxon>Metazoa</taxon>
        <taxon>Cnidaria</taxon>
        <taxon>Anthozoa</taxon>
        <taxon>Hexacorallia</taxon>
        <taxon>Scleractinia</taxon>
        <taxon>Fungiina</taxon>
        <taxon>Poritidae</taxon>
        <taxon>Porites</taxon>
    </lineage>
</organism>
<dbReference type="SUPFAM" id="SSF81321">
    <property type="entry name" value="Family A G protein-coupled receptor-like"/>
    <property type="match status" value="1"/>
</dbReference>
<evidence type="ECO:0000313" key="12">
    <source>
        <dbReference type="EMBL" id="CAH3046472.1"/>
    </source>
</evidence>
<evidence type="ECO:0000256" key="3">
    <source>
        <dbReference type="ARBA" id="ARBA00022692"/>
    </source>
</evidence>
<comment type="caution">
    <text evidence="12">The sequence shown here is derived from an EMBL/GenBank/DDBJ whole genome shotgun (WGS) entry which is preliminary data.</text>
</comment>
<name>A0ABN8NA13_9CNID</name>
<keyword evidence="3 10" id="KW-0812">Transmembrane</keyword>
<keyword evidence="13" id="KW-1185">Reference proteome</keyword>
<protein>
    <recommendedName>
        <fullName evidence="11">G-protein coupled receptors family 1 profile domain-containing protein</fullName>
    </recommendedName>
</protein>
<keyword evidence="4 10" id="KW-1133">Transmembrane helix</keyword>
<dbReference type="PRINTS" id="PR00237">
    <property type="entry name" value="GPCRRHODOPSN"/>
</dbReference>
<dbReference type="InterPro" id="IPR017452">
    <property type="entry name" value="GPCR_Rhodpsn_7TM"/>
</dbReference>